<keyword evidence="1" id="KW-0732">Signal</keyword>
<accession>A0AAV1CJU7</accession>
<evidence type="ECO:0000259" key="2">
    <source>
        <dbReference type="Pfam" id="PF14547"/>
    </source>
</evidence>
<gene>
    <name evidence="3" type="ORF">OLC1_LOCUS6718</name>
</gene>
<dbReference type="InterPro" id="IPR036312">
    <property type="entry name" value="Bifun_inhib/LTP/seed_sf"/>
</dbReference>
<sequence>MSHEATKLVAIFLVLNLVIFAESQPAPAPEPATPTATCPRNAIQLRVCVDVSSIIGVNIGVSGECCPVLTGLLDREIVACLCTKVQVNVLGLYNMTLPLNIPSITDTCKVNPGDDYQCP</sequence>
<dbReference type="SUPFAM" id="SSF47699">
    <property type="entry name" value="Bifunctional inhibitor/lipid-transfer protein/seed storage 2S albumin"/>
    <property type="match status" value="1"/>
</dbReference>
<dbReference type="PANTHER" id="PTHR31731">
    <property type="match status" value="1"/>
</dbReference>
<feature type="domain" description="Hydrophobic seed protein" evidence="2">
    <location>
        <begin position="37"/>
        <end position="119"/>
    </location>
</feature>
<proteinExistence type="predicted"/>
<feature type="signal peptide" evidence="1">
    <location>
        <begin position="1"/>
        <end position="23"/>
    </location>
</feature>
<keyword evidence="4" id="KW-1185">Reference proteome</keyword>
<dbReference type="InterPro" id="IPR051636">
    <property type="entry name" value="Plant_LTP/defense-related"/>
</dbReference>
<protein>
    <submittedName>
        <fullName evidence="3">OLC1v1031852C1</fullName>
    </submittedName>
</protein>
<evidence type="ECO:0000256" key="1">
    <source>
        <dbReference type="SAM" id="SignalP"/>
    </source>
</evidence>
<dbReference type="Pfam" id="PF14547">
    <property type="entry name" value="Hydrophob_seed"/>
    <property type="match status" value="1"/>
</dbReference>
<dbReference type="AlphaFoldDB" id="A0AAV1CJU7"/>
<dbReference type="Proteomes" id="UP001161247">
    <property type="component" value="Chromosome 2"/>
</dbReference>
<dbReference type="Gene3D" id="1.10.110.10">
    <property type="entry name" value="Plant lipid-transfer and hydrophobic proteins"/>
    <property type="match status" value="1"/>
</dbReference>
<evidence type="ECO:0000313" key="4">
    <source>
        <dbReference type="Proteomes" id="UP001161247"/>
    </source>
</evidence>
<name>A0AAV1CJU7_OLDCO</name>
<dbReference type="InterPro" id="IPR027923">
    <property type="entry name" value="Hydrophob_seed_dom"/>
</dbReference>
<organism evidence="3 4">
    <name type="scientific">Oldenlandia corymbosa var. corymbosa</name>
    <dbReference type="NCBI Taxonomy" id="529605"/>
    <lineage>
        <taxon>Eukaryota</taxon>
        <taxon>Viridiplantae</taxon>
        <taxon>Streptophyta</taxon>
        <taxon>Embryophyta</taxon>
        <taxon>Tracheophyta</taxon>
        <taxon>Spermatophyta</taxon>
        <taxon>Magnoliopsida</taxon>
        <taxon>eudicotyledons</taxon>
        <taxon>Gunneridae</taxon>
        <taxon>Pentapetalae</taxon>
        <taxon>asterids</taxon>
        <taxon>lamiids</taxon>
        <taxon>Gentianales</taxon>
        <taxon>Rubiaceae</taxon>
        <taxon>Rubioideae</taxon>
        <taxon>Spermacoceae</taxon>
        <taxon>Hedyotis-Oldenlandia complex</taxon>
        <taxon>Oldenlandia</taxon>
    </lineage>
</organism>
<reference evidence="3" key="1">
    <citation type="submission" date="2023-03" db="EMBL/GenBank/DDBJ databases">
        <authorList>
            <person name="Julca I."/>
        </authorList>
    </citation>
    <scope>NUCLEOTIDE SEQUENCE</scope>
</reference>
<evidence type="ECO:0000313" key="3">
    <source>
        <dbReference type="EMBL" id="CAI9095830.1"/>
    </source>
</evidence>
<dbReference type="EMBL" id="OX459119">
    <property type="protein sequence ID" value="CAI9095830.1"/>
    <property type="molecule type" value="Genomic_DNA"/>
</dbReference>
<feature type="chain" id="PRO_5043707151" evidence="1">
    <location>
        <begin position="24"/>
        <end position="119"/>
    </location>
</feature>